<dbReference type="CDD" id="cd06261">
    <property type="entry name" value="TM_PBP2"/>
    <property type="match status" value="1"/>
</dbReference>
<dbReference type="GO" id="GO:0055085">
    <property type="term" value="P:transmembrane transport"/>
    <property type="evidence" value="ECO:0007669"/>
    <property type="project" value="InterPro"/>
</dbReference>
<dbReference type="Proteomes" id="UP000236740">
    <property type="component" value="Unassembled WGS sequence"/>
</dbReference>
<proteinExistence type="inferred from homology"/>
<dbReference type="KEGG" id="hlm:DV707_14245"/>
<dbReference type="Pfam" id="PF00528">
    <property type="entry name" value="BPD_transp_1"/>
    <property type="match status" value="1"/>
</dbReference>
<keyword evidence="11" id="KW-1185">Reference proteome</keyword>
<feature type="transmembrane region" description="Helical" evidence="7">
    <location>
        <begin position="26"/>
        <end position="43"/>
    </location>
</feature>
<evidence type="ECO:0000313" key="9">
    <source>
        <dbReference type="EMBL" id="QCC48724.1"/>
    </source>
</evidence>
<protein>
    <submittedName>
        <fullName evidence="9">ABC transporter permease</fullName>
    </submittedName>
    <submittedName>
        <fullName evidence="10">NitT/TauT family transport system permease protein</fullName>
    </submittedName>
</protein>
<gene>
    <name evidence="9" type="ORF">DV707_14245</name>
    <name evidence="10" type="ORF">SAMN04488133_3573</name>
</gene>
<dbReference type="Gene3D" id="1.10.3720.10">
    <property type="entry name" value="MetI-like"/>
    <property type="match status" value="1"/>
</dbReference>
<evidence type="ECO:0000256" key="5">
    <source>
        <dbReference type="ARBA" id="ARBA00022989"/>
    </source>
</evidence>
<dbReference type="InterPro" id="IPR000515">
    <property type="entry name" value="MetI-like"/>
</dbReference>
<evidence type="ECO:0000259" key="8">
    <source>
        <dbReference type="PROSITE" id="PS50928"/>
    </source>
</evidence>
<evidence type="ECO:0000313" key="11">
    <source>
        <dbReference type="Proteomes" id="UP000236740"/>
    </source>
</evidence>
<feature type="transmembrane region" description="Helical" evidence="7">
    <location>
        <begin position="82"/>
        <end position="100"/>
    </location>
</feature>
<keyword evidence="5 7" id="KW-1133">Transmembrane helix</keyword>
<dbReference type="SUPFAM" id="SSF161098">
    <property type="entry name" value="MetI-like"/>
    <property type="match status" value="1"/>
</dbReference>
<feature type="transmembrane region" description="Helical" evidence="7">
    <location>
        <begin position="112"/>
        <end position="133"/>
    </location>
</feature>
<feature type="transmembrane region" description="Helical" evidence="7">
    <location>
        <begin position="55"/>
        <end position="76"/>
    </location>
</feature>
<evidence type="ECO:0000256" key="4">
    <source>
        <dbReference type="ARBA" id="ARBA00022692"/>
    </source>
</evidence>
<dbReference type="EMBL" id="FNVN01000008">
    <property type="protein sequence ID" value="SEG74250.1"/>
    <property type="molecule type" value="Genomic_DNA"/>
</dbReference>
<dbReference type="Proteomes" id="UP000296733">
    <property type="component" value="Chromosome"/>
</dbReference>
<comment type="similarity">
    <text evidence="7">Belongs to the binding-protein-dependent transport system permease family.</text>
</comment>
<evidence type="ECO:0000256" key="3">
    <source>
        <dbReference type="ARBA" id="ARBA00022475"/>
    </source>
</evidence>
<sequence length="278" mass="30399">MSLGVADSVLGRGTPLGRLFHRYQRYVYYAISIVGFLVAWEVVARSVAANLLPGIVPVANEMIAIAVSGAFFTHLLDTLSRVAVGFSLAIGTSIPLGIAMGRDHRAEYLFDLPILIGISVPGLAVAIVAIIWFGLSDLAAYFSVFFLATPMIVFNFWQGTKSIDEDLIRMGRSFEVSRISLIRNVVLPSLLPHLLAAARFGLAMSWKIIVIVELLGLTSGIGFMINRQFQLYSVVGVFAWTLEFTFVMMAIEFGIIKRVEKRVTAWRGDGHDGGARAA</sequence>
<dbReference type="PANTHER" id="PTHR30151">
    <property type="entry name" value="ALKANE SULFONATE ABC TRANSPORTER-RELATED, MEMBRANE SUBUNIT"/>
    <property type="match status" value="1"/>
</dbReference>
<reference evidence="10 11" key="1">
    <citation type="submission" date="2016-10" db="EMBL/GenBank/DDBJ databases">
        <authorList>
            <person name="de Groot N.N."/>
        </authorList>
    </citation>
    <scope>NUCLEOTIDE SEQUENCE [LARGE SCALE GENOMIC DNA]</scope>
    <source>
        <strain evidence="10 11">CGMCC 1.10331</strain>
    </source>
</reference>
<evidence type="ECO:0000313" key="12">
    <source>
        <dbReference type="Proteomes" id="UP000296733"/>
    </source>
</evidence>
<keyword evidence="3" id="KW-1003">Cell membrane</keyword>
<reference evidence="9 12" key="2">
    <citation type="journal article" date="2019" name="Nat. Commun.">
        <title>A new type of DNA phosphorothioation-based antiviral system in archaea.</title>
        <authorList>
            <person name="Xiong L."/>
            <person name="Liu S."/>
            <person name="Chen S."/>
            <person name="Xiao Y."/>
            <person name="Zhu B."/>
            <person name="Gao Y."/>
            <person name="Zhang Y."/>
            <person name="Chen B."/>
            <person name="Luo J."/>
            <person name="Deng Z."/>
            <person name="Chen X."/>
            <person name="Wang L."/>
            <person name="Chen S."/>
        </authorList>
    </citation>
    <scope>NUCLEOTIDE SEQUENCE [LARGE SCALE GENOMIC DNA]</scope>
    <source>
        <strain evidence="9 12">CGMCC 1.10331</strain>
    </source>
</reference>
<dbReference type="PANTHER" id="PTHR30151:SF38">
    <property type="entry name" value="ALIPHATIC SULFONATES TRANSPORT PERMEASE PROTEIN SSUC-RELATED"/>
    <property type="match status" value="1"/>
</dbReference>
<comment type="subcellular location">
    <subcellularLocation>
        <location evidence="1 7">Cell membrane</location>
        <topology evidence="1 7">Multi-pass membrane protein</topology>
    </subcellularLocation>
</comment>
<feature type="transmembrane region" description="Helical" evidence="7">
    <location>
        <begin position="208"/>
        <end position="225"/>
    </location>
</feature>
<keyword evidence="2 7" id="KW-0813">Transport</keyword>
<evidence type="ECO:0000313" key="10">
    <source>
        <dbReference type="EMBL" id="SEG74250.1"/>
    </source>
</evidence>
<accession>A0A1H6CMU6</accession>
<keyword evidence="4 7" id="KW-0812">Transmembrane</keyword>
<evidence type="ECO:0000256" key="1">
    <source>
        <dbReference type="ARBA" id="ARBA00004651"/>
    </source>
</evidence>
<dbReference type="OrthoDB" id="50379at2157"/>
<feature type="transmembrane region" description="Helical" evidence="7">
    <location>
        <begin position="232"/>
        <end position="256"/>
    </location>
</feature>
<dbReference type="AlphaFoldDB" id="A0A1H6CMU6"/>
<evidence type="ECO:0000256" key="7">
    <source>
        <dbReference type="RuleBase" id="RU363032"/>
    </source>
</evidence>
<name>A0A1H6CMU6_9EURY</name>
<dbReference type="RefSeq" id="WP_103993106.1">
    <property type="nucleotide sequence ID" value="NZ_CP031311.1"/>
</dbReference>
<feature type="transmembrane region" description="Helical" evidence="7">
    <location>
        <begin position="139"/>
        <end position="160"/>
    </location>
</feature>
<organism evidence="10 11">
    <name type="scientific">Halobellus limi</name>
    <dbReference type="NCBI Taxonomy" id="699433"/>
    <lineage>
        <taxon>Archaea</taxon>
        <taxon>Methanobacteriati</taxon>
        <taxon>Methanobacteriota</taxon>
        <taxon>Stenosarchaea group</taxon>
        <taxon>Halobacteria</taxon>
        <taxon>Halobacteriales</taxon>
        <taxon>Haloferacaceae</taxon>
        <taxon>Halobellus</taxon>
    </lineage>
</organism>
<dbReference type="EMBL" id="CP031311">
    <property type="protein sequence ID" value="QCC48724.1"/>
    <property type="molecule type" value="Genomic_DNA"/>
</dbReference>
<dbReference type="GO" id="GO:0005886">
    <property type="term" value="C:plasma membrane"/>
    <property type="evidence" value="ECO:0007669"/>
    <property type="project" value="UniProtKB-SubCell"/>
</dbReference>
<dbReference type="GeneID" id="39859278"/>
<dbReference type="PROSITE" id="PS50928">
    <property type="entry name" value="ABC_TM1"/>
    <property type="match status" value="1"/>
</dbReference>
<dbReference type="InterPro" id="IPR035906">
    <property type="entry name" value="MetI-like_sf"/>
</dbReference>
<feature type="domain" description="ABC transmembrane type-1" evidence="8">
    <location>
        <begin position="75"/>
        <end position="257"/>
    </location>
</feature>
<evidence type="ECO:0000256" key="6">
    <source>
        <dbReference type="ARBA" id="ARBA00023136"/>
    </source>
</evidence>
<keyword evidence="6 7" id="KW-0472">Membrane</keyword>
<evidence type="ECO:0000256" key="2">
    <source>
        <dbReference type="ARBA" id="ARBA00022448"/>
    </source>
</evidence>